<dbReference type="InterPro" id="IPR039361">
    <property type="entry name" value="Cyclin"/>
</dbReference>
<feature type="compositionally biased region" description="Polar residues" evidence="1">
    <location>
        <begin position="52"/>
        <end position="62"/>
    </location>
</feature>
<feature type="domain" description="Cyclin N-terminal" evidence="2">
    <location>
        <begin position="128"/>
        <end position="233"/>
    </location>
</feature>
<dbReference type="InterPro" id="IPR006671">
    <property type="entry name" value="Cyclin_N"/>
</dbReference>
<feature type="compositionally biased region" description="Basic and acidic residues" evidence="1">
    <location>
        <begin position="40"/>
        <end position="51"/>
    </location>
</feature>
<dbReference type="OrthoDB" id="769138at2759"/>
<evidence type="ECO:0000313" key="4">
    <source>
        <dbReference type="Proteomes" id="UP000728185"/>
    </source>
</evidence>
<protein>
    <submittedName>
        <fullName evidence="3">Cyclin-I</fullName>
    </submittedName>
</protein>
<dbReference type="Pfam" id="PF00134">
    <property type="entry name" value="Cyclin_N"/>
    <property type="match status" value="1"/>
</dbReference>
<reference evidence="3" key="1">
    <citation type="submission" date="2019-05" db="EMBL/GenBank/DDBJ databases">
        <title>Annotation for the trematode Fasciolopsis buski.</title>
        <authorList>
            <person name="Choi Y.-J."/>
        </authorList>
    </citation>
    <scope>NUCLEOTIDE SEQUENCE</scope>
    <source>
        <strain evidence="3">HT</strain>
        <tissue evidence="3">Whole worm</tissue>
    </source>
</reference>
<name>A0A8E0S8V3_9TREM</name>
<proteinExistence type="predicted"/>
<dbReference type="InterPro" id="IPR036915">
    <property type="entry name" value="Cyclin-like_sf"/>
</dbReference>
<gene>
    <name evidence="3" type="ORF">FBUS_05307</name>
</gene>
<organism evidence="3 4">
    <name type="scientific">Fasciolopsis buskii</name>
    <dbReference type="NCBI Taxonomy" id="27845"/>
    <lineage>
        <taxon>Eukaryota</taxon>
        <taxon>Metazoa</taxon>
        <taxon>Spiralia</taxon>
        <taxon>Lophotrochozoa</taxon>
        <taxon>Platyhelminthes</taxon>
        <taxon>Trematoda</taxon>
        <taxon>Digenea</taxon>
        <taxon>Plagiorchiida</taxon>
        <taxon>Echinostomata</taxon>
        <taxon>Echinostomatoidea</taxon>
        <taxon>Fasciolidae</taxon>
        <taxon>Fasciolopsis</taxon>
    </lineage>
</organism>
<keyword evidence="4" id="KW-1185">Reference proteome</keyword>
<evidence type="ECO:0000313" key="3">
    <source>
        <dbReference type="EMBL" id="KAA0199203.1"/>
    </source>
</evidence>
<evidence type="ECO:0000259" key="2">
    <source>
        <dbReference type="Pfam" id="PF00134"/>
    </source>
</evidence>
<feature type="region of interest" description="Disordered" evidence="1">
    <location>
        <begin position="28"/>
        <end position="62"/>
    </location>
</feature>
<dbReference type="Proteomes" id="UP000728185">
    <property type="component" value="Unassembled WGS sequence"/>
</dbReference>
<accession>A0A8E0S8V3</accession>
<feature type="compositionally biased region" description="Basic residues" evidence="1">
    <location>
        <begin position="30"/>
        <end position="39"/>
    </location>
</feature>
<evidence type="ECO:0000256" key="1">
    <source>
        <dbReference type="SAM" id="MobiDB-lite"/>
    </source>
</evidence>
<dbReference type="PANTHER" id="PTHR10177">
    <property type="entry name" value="CYCLINS"/>
    <property type="match status" value="1"/>
</dbReference>
<dbReference type="SUPFAM" id="SSF47954">
    <property type="entry name" value="Cyclin-like"/>
    <property type="match status" value="1"/>
</dbReference>
<comment type="caution">
    <text evidence="3">The sequence shown here is derived from an EMBL/GenBank/DDBJ whole genome shotgun (WGS) entry which is preliminary data.</text>
</comment>
<dbReference type="AlphaFoldDB" id="A0A8E0S8V3"/>
<sequence>MMVTGTRGVVRVLGATEGNIPTALITSVKNSKKSRRNRKRAENRDHPKRSDLVQSNFPSPLRTSCDNPPAALYSEPKFIPQGAAPIYHDYDHERLPTRIILHEKLYSLLTQESLLHVDVSHLLSVNAEVDDKLDAPLRRETLSKLWCLHSAFYGLSNSIFCKAVCLMDSFISRVKVKPKYAMCVSAACYYIASKFERSQDVLLPTPDSLVTLSRCGGTSSDLTRMVEIILSKLSPANVAAIGACPATACEFLRTFIAFSLWCSGSSSLLDTVNTANLPSLSNLIRQLEVSLTSAEAASFRPSCLALALLSFYCLPASSHGETSSIGLDSELHFTVPDLFNLAQVCGIHWSEVDACRLAISNAIVFPRDLSEIQDYPASRLLGSSPPLVWTLSRRTQRIMSNSQAPALPTILESEEQVDEVQSTLKNLELPAFDSIQETCVSQCF</sequence>
<dbReference type="EMBL" id="LUCM01001254">
    <property type="protein sequence ID" value="KAA0199203.1"/>
    <property type="molecule type" value="Genomic_DNA"/>
</dbReference>
<dbReference type="Gene3D" id="1.10.472.10">
    <property type="entry name" value="Cyclin-like"/>
    <property type="match status" value="1"/>
</dbReference>